<dbReference type="PANTHER" id="PTHR37692:SF1">
    <property type="entry name" value="DUF420 DOMAIN-CONTAINING PROTEIN"/>
    <property type="match status" value="1"/>
</dbReference>
<accession>M0M3N5</accession>
<comment type="caution">
    <text evidence="2">The sequence shown here is derived from an EMBL/GenBank/DDBJ whole genome shotgun (WGS) entry which is preliminary data.</text>
</comment>
<organism evidence="2 3">
    <name type="scientific">Halococcus hamelinensis 100A6</name>
    <dbReference type="NCBI Taxonomy" id="1132509"/>
    <lineage>
        <taxon>Archaea</taxon>
        <taxon>Methanobacteriati</taxon>
        <taxon>Methanobacteriota</taxon>
        <taxon>Stenosarchaea group</taxon>
        <taxon>Halobacteria</taxon>
        <taxon>Halobacteriales</taxon>
        <taxon>Halococcaceae</taxon>
        <taxon>Halococcus</taxon>
    </lineage>
</organism>
<keyword evidence="1" id="KW-0812">Transmembrane</keyword>
<dbReference type="GO" id="GO:0016020">
    <property type="term" value="C:membrane"/>
    <property type="evidence" value="ECO:0007669"/>
    <property type="project" value="InterPro"/>
</dbReference>
<name>M0M3N5_9EURY</name>
<keyword evidence="3" id="KW-1185">Reference proteome</keyword>
<dbReference type="Proteomes" id="UP000011566">
    <property type="component" value="Unassembled WGS sequence"/>
</dbReference>
<sequence>MAFRTRDHVPAVTGVLSVISLALVFGAVLGVFETVAPTAPEAVIDAIPHVNAVLSAVAIGTIVVGWRAIRRGAVDRHRRSMLVTVGLFVAFLVLYLYRVSLVGPSPFPGPDSVYQFVYLPVLGIHILLAIVCIPLLYYVLLLALTHEVAELPATNHPRVGRVAASLWLVSFTLGIVVYLLLYAVY</sequence>
<keyword evidence="1" id="KW-0472">Membrane</keyword>
<dbReference type="eggNOG" id="arCOG02864">
    <property type="taxonomic scope" value="Archaea"/>
</dbReference>
<protein>
    <recommendedName>
        <fullName evidence="4">DUF420 domain-containing protein</fullName>
    </recommendedName>
</protein>
<keyword evidence="1" id="KW-1133">Transmembrane helix</keyword>
<reference evidence="2 3" key="1">
    <citation type="journal article" date="2014" name="PLoS Genet.">
        <title>Phylogenetically driven sequencing of extremely halophilic archaea reveals strategies for static and dynamic osmo-response.</title>
        <authorList>
            <person name="Becker E.A."/>
            <person name="Seitzer P.M."/>
            <person name="Tritt A."/>
            <person name="Larsen D."/>
            <person name="Krusor M."/>
            <person name="Yao A.I."/>
            <person name="Wu D."/>
            <person name="Madern D."/>
            <person name="Eisen J.A."/>
            <person name="Darling A.E."/>
            <person name="Facciotti M.T."/>
        </authorList>
    </citation>
    <scope>NUCLEOTIDE SEQUENCE [LARGE SCALE GENOMIC DNA]</scope>
    <source>
        <strain evidence="2 3">100A6</strain>
    </source>
</reference>
<feature type="transmembrane region" description="Helical" evidence="1">
    <location>
        <begin position="12"/>
        <end position="32"/>
    </location>
</feature>
<feature type="transmembrane region" description="Helical" evidence="1">
    <location>
        <begin position="117"/>
        <end position="141"/>
    </location>
</feature>
<dbReference type="AlphaFoldDB" id="M0M3N5"/>
<evidence type="ECO:0000313" key="3">
    <source>
        <dbReference type="Proteomes" id="UP000011566"/>
    </source>
</evidence>
<evidence type="ECO:0000256" key="1">
    <source>
        <dbReference type="SAM" id="Phobius"/>
    </source>
</evidence>
<dbReference type="RefSeq" id="WP_007692239.1">
    <property type="nucleotide sequence ID" value="NZ_AJRK01000137.1"/>
</dbReference>
<dbReference type="OrthoDB" id="202206at2157"/>
<dbReference type="InterPro" id="IPR007352">
    <property type="entry name" value="DUF420"/>
</dbReference>
<dbReference type="EMBL" id="AOMB01000020">
    <property type="protein sequence ID" value="EMA39234.1"/>
    <property type="molecule type" value="Genomic_DNA"/>
</dbReference>
<feature type="transmembrane region" description="Helical" evidence="1">
    <location>
        <begin position="162"/>
        <end position="184"/>
    </location>
</feature>
<dbReference type="Gene3D" id="1.20.120.80">
    <property type="entry name" value="Cytochrome c oxidase, subunit III, four-helix bundle"/>
    <property type="match status" value="1"/>
</dbReference>
<dbReference type="GO" id="GO:0022904">
    <property type="term" value="P:respiratory electron transport chain"/>
    <property type="evidence" value="ECO:0007669"/>
    <property type="project" value="InterPro"/>
</dbReference>
<dbReference type="PANTHER" id="PTHR37692">
    <property type="entry name" value="HYPOTHETICAL MEMBRANE SPANNING PROTEIN"/>
    <property type="match status" value="1"/>
</dbReference>
<evidence type="ECO:0008006" key="4">
    <source>
        <dbReference type="Google" id="ProtNLM"/>
    </source>
</evidence>
<evidence type="ECO:0000313" key="2">
    <source>
        <dbReference type="EMBL" id="EMA39234.1"/>
    </source>
</evidence>
<feature type="transmembrane region" description="Helical" evidence="1">
    <location>
        <begin position="52"/>
        <end position="69"/>
    </location>
</feature>
<gene>
    <name evidence="2" type="ORF">C447_06948</name>
</gene>
<feature type="transmembrane region" description="Helical" evidence="1">
    <location>
        <begin position="81"/>
        <end position="97"/>
    </location>
</feature>
<dbReference type="Pfam" id="PF04238">
    <property type="entry name" value="DUF420"/>
    <property type="match status" value="1"/>
</dbReference>
<dbReference type="PATRIC" id="fig|1132509.6.peg.1576"/>
<proteinExistence type="predicted"/>
<dbReference type="InterPro" id="IPR013833">
    <property type="entry name" value="Cyt_c_oxidase_su3_a-hlx"/>
</dbReference>
<dbReference type="GO" id="GO:0004129">
    <property type="term" value="F:cytochrome-c oxidase activity"/>
    <property type="evidence" value="ECO:0007669"/>
    <property type="project" value="InterPro"/>
</dbReference>